<evidence type="ECO:0000256" key="9">
    <source>
        <dbReference type="ARBA" id="ARBA00022750"/>
    </source>
</evidence>
<dbReference type="GO" id="GO:0005524">
    <property type="term" value="F:ATP binding"/>
    <property type="evidence" value="ECO:0007669"/>
    <property type="project" value="UniProtKB-KW"/>
</dbReference>
<evidence type="ECO:0000256" key="17">
    <source>
        <dbReference type="ARBA" id="ARBA00022932"/>
    </source>
</evidence>
<keyword evidence="17" id="KW-0239">DNA-directed DNA polymerase</keyword>
<dbReference type="EMBL" id="AVOT02043768">
    <property type="protein sequence ID" value="MBW0539173.1"/>
    <property type="molecule type" value="Genomic_DNA"/>
</dbReference>
<gene>
    <name evidence="25" type="ORF">O181_078888</name>
</gene>
<dbReference type="SUPFAM" id="SSF53098">
    <property type="entry name" value="Ribonuclease H-like"/>
    <property type="match status" value="1"/>
</dbReference>
<dbReference type="Pfam" id="PF00665">
    <property type="entry name" value="rve"/>
    <property type="match status" value="1"/>
</dbReference>
<keyword evidence="9" id="KW-0064">Aspartyl protease</keyword>
<evidence type="ECO:0000256" key="3">
    <source>
        <dbReference type="ARBA" id="ARBA00022612"/>
    </source>
</evidence>
<dbReference type="InterPro" id="IPR012337">
    <property type="entry name" value="RNaseH-like_sf"/>
</dbReference>
<dbReference type="Pfam" id="PF07727">
    <property type="entry name" value="RVT_2"/>
    <property type="match status" value="1"/>
</dbReference>
<keyword evidence="18" id="KW-0917">Virion maturation</keyword>
<dbReference type="Pfam" id="PF22936">
    <property type="entry name" value="Pol_BBD"/>
    <property type="match status" value="1"/>
</dbReference>
<keyword evidence="6" id="KW-0540">Nuclease</keyword>
<protein>
    <recommendedName>
        <fullName evidence="24">Integrase catalytic domain-containing protein</fullName>
    </recommendedName>
</protein>
<evidence type="ECO:0000256" key="8">
    <source>
        <dbReference type="ARBA" id="ARBA00022741"/>
    </source>
</evidence>
<sequence length="1280" mass="145145">MSSTNKFDLADLKEALSSVDDTNARVKKRIELENLGRGITPHLAQDGANFNLWYHSLSNLINDLYDVDTYFSEASDDHDKSRDRAIQIFIRKSIHQDLLSYTEGLHSARSIFQSLQKRFQHRSWSQAMVILNRILNLNEATVSLDQGFTEMQNLLHELKSSLGGIWTDDSLLAMFFHQFNKTQFHHIANALNAKKSIDPSCVITAREVMQVAQRFQQRDETRTDANIMAFAAGRGPQNNLPRQHYSPQNSQQPDASSKSRADNKPSRYPHPSMRSAAWATKWLSPEHPYPKKKDATFRYRKSKFVSHPALVCVEAENDGDAELTSIQATTGDSKLVLIDSGATHHVAGSRLLFITYKHINLELSVATKAKHPVVGIGTIKLCTQDGDLWLHNTLHCEDVPGVVISLGRFHTNDGQIEFKNGIFCFRQHNIVCNSIKVNNRWFLNTIPTPCCNDIALKEKNLMSTLFHDRLAHVSMRTVRRMKKLGCVEGLPRDAHFPDIPHCRSCTLAKSKHMPFVPASRQVACAPGDVIAVDLMGPFPLSLDKFSYALIILDHFSSLVAFIPLKVKSDAAKHLKDWLVQFANIAHTTVKRVRTDNGGEFTSAFLSSFFKDKGIVHERTIPYEHHQNGKVERTNRTLAEAARSMMIRANLPPTFWTYALRHAAWVFNRVLQTSGDTTPYEAVIKRKPSLSLLRVFGCKAFIHHMTQRKDLTAKATEVIHLAVAQDSQTNEHGAIQLQTIELKNLFDGRLIREMKEQDKCLHLLNVSSMYCNGTPLNYHEAKSTPQAAEWMKACEEELRNLKSMGVWEEVEIDKTTQTLGTQWVFALKSDSNGKPIRHKARLVVQGHRQVRGVNFEETFAPTPTFATLRAILTIARKNSWKINTFDVTSAYLHSTVNEVIFVRPPPGVTIGENKVLKLKKALYGLKQAGRCWWLHLKDVLQEIGFKANDNDQSTYVYKVGEEYAMLWIHVDDGVLVTSNENIREKLKLKLTEKLTLRWDEDINSIVGIEISRKGDRYHLKQPGLITKLVEAVGSHLTANQPLPDIKLESSPASQIDHHYLSAIGMMLYLAQATRPDIMYAVNYLARFAMNAQHEHWKALTHLVDYINTTKHQTLKIGVDNKRREMEVYVDANWGGEGSRSQHGFCIILFGTMVAWNSKRQSCIASLTCQAEYMALLFAAKEALWLASNLEDVIGQQCPVLLLDNKAAIQIANNSSSKKKSRHIQREFHIINELVVNRKVTINWIATTEQMADIFTKAQGKFKANQFRQCMEGLWGCVLRRT</sequence>
<keyword evidence="26" id="KW-1185">Reference proteome</keyword>
<keyword evidence="10" id="KW-0255">Endonuclease</keyword>
<comment type="catalytic activity">
    <reaction evidence="22">
        <text>DNA(n) + a 2'-deoxyribonucleoside 5'-triphosphate = DNA(n+1) + diphosphate</text>
        <dbReference type="Rhea" id="RHEA:22508"/>
        <dbReference type="Rhea" id="RHEA-COMP:17339"/>
        <dbReference type="Rhea" id="RHEA-COMP:17340"/>
        <dbReference type="ChEBI" id="CHEBI:33019"/>
        <dbReference type="ChEBI" id="CHEBI:61560"/>
        <dbReference type="ChEBI" id="CHEBI:173112"/>
        <dbReference type="EC" id="2.7.7.7"/>
    </reaction>
</comment>
<dbReference type="InterPro" id="IPR001584">
    <property type="entry name" value="Integrase_cat-core"/>
</dbReference>
<evidence type="ECO:0000256" key="6">
    <source>
        <dbReference type="ARBA" id="ARBA00022722"/>
    </source>
</evidence>
<evidence type="ECO:0000256" key="19">
    <source>
        <dbReference type="ARBA" id="ARBA00023172"/>
    </source>
</evidence>
<keyword evidence="8" id="KW-0547">Nucleotide-binding</keyword>
<evidence type="ECO:0000256" key="10">
    <source>
        <dbReference type="ARBA" id="ARBA00022759"/>
    </source>
</evidence>
<keyword evidence="14" id="KW-0694">RNA-binding</keyword>
<dbReference type="GO" id="GO:0003723">
    <property type="term" value="F:RNA binding"/>
    <property type="evidence" value="ECO:0007669"/>
    <property type="project" value="UniProtKB-KW"/>
</dbReference>
<keyword evidence="17" id="KW-0808">Transferase</keyword>
<dbReference type="PROSITE" id="PS50994">
    <property type="entry name" value="INTEGRASE"/>
    <property type="match status" value="1"/>
</dbReference>
<dbReference type="InterPro" id="IPR043502">
    <property type="entry name" value="DNA/RNA_pol_sf"/>
</dbReference>
<keyword evidence="4" id="KW-0645">Protease</keyword>
<keyword evidence="13" id="KW-0460">Magnesium</keyword>
<evidence type="ECO:0000256" key="21">
    <source>
        <dbReference type="ARBA" id="ARBA00048173"/>
    </source>
</evidence>
<dbReference type="InterPro" id="IPR025724">
    <property type="entry name" value="GAG-pre-integrase_dom"/>
</dbReference>
<keyword evidence="15" id="KW-0229">DNA integration</keyword>
<dbReference type="PANTHER" id="PTHR42648:SF11">
    <property type="entry name" value="TRANSPOSON TY4-P GAG-POL POLYPROTEIN"/>
    <property type="match status" value="1"/>
</dbReference>
<proteinExistence type="predicted"/>
<dbReference type="Pfam" id="PF13976">
    <property type="entry name" value="gag_pre-integrs"/>
    <property type="match status" value="1"/>
</dbReference>
<evidence type="ECO:0000256" key="18">
    <source>
        <dbReference type="ARBA" id="ARBA00023113"/>
    </source>
</evidence>
<keyword evidence="2" id="KW-0815">Transposition</keyword>
<dbReference type="OrthoDB" id="3251181at2759"/>
<dbReference type="GO" id="GO:0005634">
    <property type="term" value="C:nucleus"/>
    <property type="evidence" value="ECO:0007669"/>
    <property type="project" value="UniProtKB-ARBA"/>
</dbReference>
<evidence type="ECO:0000256" key="16">
    <source>
        <dbReference type="ARBA" id="ARBA00022918"/>
    </source>
</evidence>
<keyword evidence="7" id="KW-0479">Metal-binding</keyword>
<dbReference type="CDD" id="cd09272">
    <property type="entry name" value="RNase_HI_RT_Ty1"/>
    <property type="match status" value="1"/>
</dbReference>
<feature type="domain" description="Integrase catalytic" evidence="24">
    <location>
        <begin position="522"/>
        <end position="686"/>
    </location>
</feature>
<dbReference type="GO" id="GO:0015074">
    <property type="term" value="P:DNA integration"/>
    <property type="evidence" value="ECO:0007669"/>
    <property type="project" value="UniProtKB-KW"/>
</dbReference>
<keyword evidence="3" id="KW-1188">Viral release from host cell</keyword>
<feature type="compositionally biased region" description="Polar residues" evidence="23">
    <location>
        <begin position="236"/>
        <end position="256"/>
    </location>
</feature>
<dbReference type="InterPro" id="IPR013103">
    <property type="entry name" value="RVT_2"/>
</dbReference>
<dbReference type="GO" id="GO:0046872">
    <property type="term" value="F:metal ion binding"/>
    <property type="evidence" value="ECO:0007669"/>
    <property type="project" value="UniProtKB-KW"/>
</dbReference>
<dbReference type="AlphaFoldDB" id="A0A9Q3FJU3"/>
<keyword evidence="19" id="KW-0233">DNA recombination</keyword>
<dbReference type="Proteomes" id="UP000765509">
    <property type="component" value="Unassembled WGS sequence"/>
</dbReference>
<dbReference type="InterPro" id="IPR039537">
    <property type="entry name" value="Retrotran_Ty1/copia-like"/>
</dbReference>
<dbReference type="GO" id="GO:0004190">
    <property type="term" value="F:aspartic-type endopeptidase activity"/>
    <property type="evidence" value="ECO:0007669"/>
    <property type="project" value="UniProtKB-KW"/>
</dbReference>
<evidence type="ECO:0000256" key="22">
    <source>
        <dbReference type="ARBA" id="ARBA00049244"/>
    </source>
</evidence>
<evidence type="ECO:0000256" key="20">
    <source>
        <dbReference type="ARBA" id="ARBA00023268"/>
    </source>
</evidence>
<accession>A0A9Q3FJU3</accession>
<evidence type="ECO:0000256" key="1">
    <source>
        <dbReference type="ARBA" id="ARBA00002180"/>
    </source>
</evidence>
<dbReference type="GO" id="GO:0006508">
    <property type="term" value="P:proteolysis"/>
    <property type="evidence" value="ECO:0007669"/>
    <property type="project" value="UniProtKB-KW"/>
</dbReference>
<evidence type="ECO:0000313" key="25">
    <source>
        <dbReference type="EMBL" id="MBW0539173.1"/>
    </source>
</evidence>
<evidence type="ECO:0000256" key="4">
    <source>
        <dbReference type="ARBA" id="ARBA00022670"/>
    </source>
</evidence>
<organism evidence="25 26">
    <name type="scientific">Austropuccinia psidii MF-1</name>
    <dbReference type="NCBI Taxonomy" id="1389203"/>
    <lineage>
        <taxon>Eukaryota</taxon>
        <taxon>Fungi</taxon>
        <taxon>Dikarya</taxon>
        <taxon>Basidiomycota</taxon>
        <taxon>Pucciniomycotina</taxon>
        <taxon>Pucciniomycetes</taxon>
        <taxon>Pucciniales</taxon>
        <taxon>Sphaerophragmiaceae</taxon>
        <taxon>Austropuccinia</taxon>
    </lineage>
</organism>
<dbReference type="GO" id="GO:0003964">
    <property type="term" value="F:RNA-directed DNA polymerase activity"/>
    <property type="evidence" value="ECO:0007669"/>
    <property type="project" value="UniProtKB-KW"/>
</dbReference>
<evidence type="ECO:0000256" key="23">
    <source>
        <dbReference type="SAM" id="MobiDB-lite"/>
    </source>
</evidence>
<keyword evidence="5" id="KW-0548">Nucleotidyltransferase</keyword>
<evidence type="ECO:0000313" key="26">
    <source>
        <dbReference type="Proteomes" id="UP000765509"/>
    </source>
</evidence>
<evidence type="ECO:0000256" key="15">
    <source>
        <dbReference type="ARBA" id="ARBA00022908"/>
    </source>
</evidence>
<feature type="region of interest" description="Disordered" evidence="23">
    <location>
        <begin position="233"/>
        <end position="274"/>
    </location>
</feature>
<comment type="function">
    <text evidence="1">The aspartyl protease (PR) mediates the proteolytic cleavages of the Gag and Gag-Pol polyproteins after assembly of the VLP.</text>
</comment>
<dbReference type="InterPro" id="IPR054722">
    <property type="entry name" value="PolX-like_BBD"/>
</dbReference>
<dbReference type="GO" id="GO:0032196">
    <property type="term" value="P:transposition"/>
    <property type="evidence" value="ECO:0007669"/>
    <property type="project" value="UniProtKB-KW"/>
</dbReference>
<dbReference type="GO" id="GO:0003887">
    <property type="term" value="F:DNA-directed DNA polymerase activity"/>
    <property type="evidence" value="ECO:0007669"/>
    <property type="project" value="UniProtKB-KW"/>
</dbReference>
<evidence type="ECO:0000256" key="14">
    <source>
        <dbReference type="ARBA" id="ARBA00022884"/>
    </source>
</evidence>
<dbReference type="GO" id="GO:0006310">
    <property type="term" value="P:DNA recombination"/>
    <property type="evidence" value="ECO:0007669"/>
    <property type="project" value="UniProtKB-KW"/>
</dbReference>
<dbReference type="SUPFAM" id="SSF56672">
    <property type="entry name" value="DNA/RNA polymerases"/>
    <property type="match status" value="1"/>
</dbReference>
<comment type="caution">
    <text evidence="25">The sequence shown here is derived from an EMBL/GenBank/DDBJ whole genome shotgun (WGS) entry which is preliminary data.</text>
</comment>
<evidence type="ECO:0000256" key="12">
    <source>
        <dbReference type="ARBA" id="ARBA00022840"/>
    </source>
</evidence>
<evidence type="ECO:0000256" key="2">
    <source>
        <dbReference type="ARBA" id="ARBA00022578"/>
    </source>
</evidence>
<dbReference type="Gene3D" id="3.30.420.10">
    <property type="entry name" value="Ribonuclease H-like superfamily/Ribonuclease H"/>
    <property type="match status" value="1"/>
</dbReference>
<keyword evidence="11" id="KW-0378">Hydrolase</keyword>
<keyword evidence="20" id="KW-0511">Multifunctional enzyme</keyword>
<keyword evidence="12" id="KW-0067">ATP-binding</keyword>
<keyword evidence="16" id="KW-0695">RNA-directed DNA polymerase</keyword>
<evidence type="ECO:0000259" key="24">
    <source>
        <dbReference type="PROSITE" id="PS50994"/>
    </source>
</evidence>
<evidence type="ECO:0000256" key="5">
    <source>
        <dbReference type="ARBA" id="ARBA00022695"/>
    </source>
</evidence>
<evidence type="ECO:0000256" key="7">
    <source>
        <dbReference type="ARBA" id="ARBA00022723"/>
    </source>
</evidence>
<reference evidence="25" key="1">
    <citation type="submission" date="2021-03" db="EMBL/GenBank/DDBJ databases">
        <title>Draft genome sequence of rust myrtle Austropuccinia psidii MF-1, a brazilian biotype.</title>
        <authorList>
            <person name="Quecine M.C."/>
            <person name="Pachon D.M.R."/>
            <person name="Bonatelli M.L."/>
            <person name="Correr F.H."/>
            <person name="Franceschini L.M."/>
            <person name="Leite T.F."/>
            <person name="Margarido G.R.A."/>
            <person name="Almeida C.A."/>
            <person name="Ferrarezi J.A."/>
            <person name="Labate C.A."/>
        </authorList>
    </citation>
    <scope>NUCLEOTIDE SEQUENCE</scope>
    <source>
        <strain evidence="25">MF-1</strain>
    </source>
</reference>
<comment type="catalytic activity">
    <reaction evidence="21">
        <text>DNA(n) + a 2'-deoxyribonucleoside 5'-triphosphate = DNA(n+1) + diphosphate</text>
        <dbReference type="Rhea" id="RHEA:22508"/>
        <dbReference type="Rhea" id="RHEA-COMP:17339"/>
        <dbReference type="Rhea" id="RHEA-COMP:17340"/>
        <dbReference type="ChEBI" id="CHEBI:33019"/>
        <dbReference type="ChEBI" id="CHEBI:61560"/>
        <dbReference type="ChEBI" id="CHEBI:173112"/>
        <dbReference type="EC" id="2.7.7.49"/>
    </reaction>
</comment>
<dbReference type="InterPro" id="IPR036397">
    <property type="entry name" value="RNaseH_sf"/>
</dbReference>
<evidence type="ECO:0000256" key="13">
    <source>
        <dbReference type="ARBA" id="ARBA00022842"/>
    </source>
</evidence>
<name>A0A9Q3FJU3_9BASI</name>
<evidence type="ECO:0000256" key="11">
    <source>
        <dbReference type="ARBA" id="ARBA00022801"/>
    </source>
</evidence>
<dbReference type="GO" id="GO:0004519">
    <property type="term" value="F:endonuclease activity"/>
    <property type="evidence" value="ECO:0007669"/>
    <property type="project" value="UniProtKB-KW"/>
</dbReference>
<dbReference type="PANTHER" id="PTHR42648">
    <property type="entry name" value="TRANSPOSASE, PUTATIVE-RELATED"/>
    <property type="match status" value="1"/>
</dbReference>